<evidence type="ECO:0000259" key="2">
    <source>
        <dbReference type="Pfam" id="PF11741"/>
    </source>
</evidence>
<proteinExistence type="predicted"/>
<dbReference type="RefSeq" id="WP_084274785.1">
    <property type="nucleotide sequence ID" value="NZ_AP026671.1"/>
</dbReference>
<keyword evidence="4" id="KW-1185">Reference proteome</keyword>
<dbReference type="Pfam" id="PF11741">
    <property type="entry name" value="AMIN"/>
    <property type="match status" value="1"/>
</dbReference>
<reference evidence="4" key="1">
    <citation type="submission" date="2017-04" db="EMBL/GenBank/DDBJ databases">
        <authorList>
            <person name="Varghese N."/>
            <person name="Submissions S."/>
        </authorList>
    </citation>
    <scope>NUCLEOTIDE SEQUENCE [LARGE SCALE GENOMIC DNA]</scope>
    <source>
        <strain evidence="4">DSM 16512</strain>
    </source>
</reference>
<protein>
    <submittedName>
        <fullName evidence="3">AMIN domain-containing protein</fullName>
    </submittedName>
</protein>
<feature type="domain" description="AMIN" evidence="2">
    <location>
        <begin position="117"/>
        <end position="181"/>
    </location>
</feature>
<evidence type="ECO:0000313" key="4">
    <source>
        <dbReference type="Proteomes" id="UP000192602"/>
    </source>
</evidence>
<gene>
    <name evidence="3" type="ORF">SAMN05660197_0259</name>
</gene>
<dbReference type="STRING" id="1069081.SAMN05660197_0259"/>
<feature type="compositionally biased region" description="Low complexity" evidence="1">
    <location>
        <begin position="70"/>
        <end position="92"/>
    </location>
</feature>
<sequence length="198" mass="22368">MRIIFFHIATVTFLLARINPFYFPGEVPNLQHSSAHIKQSISSQADEENLSTSAHSISANASSVIKDNNTSSISSHTLQTSSHAAVSQSSQQNRPSLETPFTTLQLGFATIAFYKDKIRIRTQDRLKKEFLLDSPPKIVIDFAAKRKFQSKKQQLKTPLFKDIAIGAHKNFYRIAISLGGECRNRIKKETDTIWIYCH</sequence>
<evidence type="ECO:0000313" key="3">
    <source>
        <dbReference type="EMBL" id="SMC08507.1"/>
    </source>
</evidence>
<feature type="region of interest" description="Disordered" evidence="1">
    <location>
        <begin position="70"/>
        <end position="95"/>
    </location>
</feature>
<evidence type="ECO:0000256" key="1">
    <source>
        <dbReference type="SAM" id="MobiDB-lite"/>
    </source>
</evidence>
<dbReference type="Proteomes" id="UP000192602">
    <property type="component" value="Unassembled WGS sequence"/>
</dbReference>
<organism evidence="3 4">
    <name type="scientific">Nitratiruptor tergarcus DSM 16512</name>
    <dbReference type="NCBI Taxonomy" id="1069081"/>
    <lineage>
        <taxon>Bacteria</taxon>
        <taxon>Pseudomonadati</taxon>
        <taxon>Campylobacterota</taxon>
        <taxon>Epsilonproteobacteria</taxon>
        <taxon>Nautiliales</taxon>
        <taxon>Nitratiruptoraceae</taxon>
        <taxon>Nitratiruptor</taxon>
    </lineage>
</organism>
<accession>A0A1W1WQE7</accession>
<dbReference type="InterPro" id="IPR021731">
    <property type="entry name" value="AMIN_dom"/>
</dbReference>
<dbReference type="EMBL" id="FWWZ01000001">
    <property type="protein sequence ID" value="SMC08507.1"/>
    <property type="molecule type" value="Genomic_DNA"/>
</dbReference>
<dbReference type="OrthoDB" id="5340273at2"/>
<name>A0A1W1WQE7_9BACT</name>
<dbReference type="AlphaFoldDB" id="A0A1W1WQE7"/>